<feature type="site" description="Part of a proton relay during catalysis" evidence="12">
    <location>
        <position position="52"/>
    </location>
</feature>
<dbReference type="PANTHER" id="PTHR12128">
    <property type="entry name" value="DIHYDRODIPICOLINATE SYNTHASE"/>
    <property type="match status" value="1"/>
</dbReference>
<keyword evidence="17" id="KW-1185">Reference proteome</keyword>
<evidence type="ECO:0000256" key="9">
    <source>
        <dbReference type="ARBA" id="ARBA00023239"/>
    </source>
</evidence>
<keyword evidence="8 12" id="KW-0457">Lysine biosynthesis</keyword>
<protein>
    <recommendedName>
        <fullName evidence="4 12">4-hydroxy-tetrahydrodipicolinate synthase</fullName>
        <shortName evidence="12">HTPA synthase</shortName>
        <ecNumber evidence="4 12">4.3.3.7</ecNumber>
    </recommendedName>
</protein>
<comment type="pathway">
    <text evidence="2 12">Amino-acid biosynthesis; L-lysine biosynthesis via DAP pathway; (S)-tetrahydrodipicolinate from L-aspartate: step 3/4.</text>
</comment>
<reference evidence="16 17" key="1">
    <citation type="submission" date="2018-11" db="EMBL/GenBank/DDBJ databases">
        <title>Trebonia kvetii gen.nov., sp.nov., a novel acidophilic actinobacterium, and proposal of the new actinobacterial family Treboniaceae fam. nov.</title>
        <authorList>
            <person name="Rapoport D."/>
            <person name="Sagova-Mareckova M."/>
            <person name="Sedlacek I."/>
            <person name="Provaznik J."/>
            <person name="Kralova S."/>
            <person name="Pavlinic D."/>
            <person name="Benes V."/>
            <person name="Kopecky J."/>
        </authorList>
    </citation>
    <scope>NUCLEOTIDE SEQUENCE [LARGE SCALE GENOMIC DNA]</scope>
    <source>
        <strain evidence="16 17">15Tr583</strain>
    </source>
</reference>
<comment type="similarity">
    <text evidence="3 12 13">Belongs to the DapA family.</text>
</comment>
<keyword evidence="7 12" id="KW-0220">Diaminopimelate biosynthesis</keyword>
<dbReference type="AlphaFoldDB" id="A0A6P2BRV9"/>
<evidence type="ECO:0000313" key="17">
    <source>
        <dbReference type="Proteomes" id="UP000460272"/>
    </source>
</evidence>
<evidence type="ECO:0000256" key="7">
    <source>
        <dbReference type="ARBA" id="ARBA00022915"/>
    </source>
</evidence>
<dbReference type="PROSITE" id="PS00665">
    <property type="entry name" value="DHDPS_1"/>
    <property type="match status" value="1"/>
</dbReference>
<dbReference type="Proteomes" id="UP000460272">
    <property type="component" value="Unassembled WGS sequence"/>
</dbReference>
<feature type="active site" description="Proton donor/acceptor" evidence="12 14">
    <location>
        <position position="141"/>
    </location>
</feature>
<dbReference type="InterPro" id="IPR013785">
    <property type="entry name" value="Aldolase_TIM"/>
</dbReference>
<dbReference type="InterPro" id="IPR020624">
    <property type="entry name" value="Schiff_base-form_aldolases_CS"/>
</dbReference>
<keyword evidence="10 12" id="KW-0704">Schiff base</keyword>
<proteinExistence type="inferred from homology"/>
<evidence type="ECO:0000256" key="12">
    <source>
        <dbReference type="HAMAP-Rule" id="MF_00418"/>
    </source>
</evidence>
<evidence type="ECO:0000256" key="15">
    <source>
        <dbReference type="PIRSR" id="PIRSR001365-2"/>
    </source>
</evidence>
<dbReference type="PANTHER" id="PTHR12128:SF66">
    <property type="entry name" value="4-HYDROXY-2-OXOGLUTARATE ALDOLASE, MITOCHONDRIAL"/>
    <property type="match status" value="1"/>
</dbReference>
<dbReference type="EMBL" id="RPFW01000007">
    <property type="protein sequence ID" value="TVZ01397.1"/>
    <property type="molecule type" value="Genomic_DNA"/>
</dbReference>
<evidence type="ECO:0000256" key="3">
    <source>
        <dbReference type="ARBA" id="ARBA00007592"/>
    </source>
</evidence>
<evidence type="ECO:0000256" key="1">
    <source>
        <dbReference type="ARBA" id="ARBA00003294"/>
    </source>
</evidence>
<evidence type="ECO:0000256" key="13">
    <source>
        <dbReference type="PIRNR" id="PIRNR001365"/>
    </source>
</evidence>
<dbReference type="NCBIfam" id="TIGR00674">
    <property type="entry name" value="dapA"/>
    <property type="match status" value="1"/>
</dbReference>
<comment type="catalytic activity">
    <reaction evidence="11 12">
        <text>L-aspartate 4-semialdehyde + pyruvate = (2S,4S)-4-hydroxy-2,3,4,5-tetrahydrodipicolinate + H2O + H(+)</text>
        <dbReference type="Rhea" id="RHEA:34171"/>
        <dbReference type="ChEBI" id="CHEBI:15361"/>
        <dbReference type="ChEBI" id="CHEBI:15377"/>
        <dbReference type="ChEBI" id="CHEBI:15378"/>
        <dbReference type="ChEBI" id="CHEBI:67139"/>
        <dbReference type="ChEBI" id="CHEBI:537519"/>
        <dbReference type="EC" id="4.3.3.7"/>
    </reaction>
</comment>
<dbReference type="InterPro" id="IPR005263">
    <property type="entry name" value="DapA"/>
</dbReference>
<comment type="subcellular location">
    <subcellularLocation>
        <location evidence="12">Cytoplasm</location>
    </subcellularLocation>
</comment>
<comment type="function">
    <text evidence="1 12">Catalyzes the condensation of (S)-aspartate-beta-semialdehyde [(S)-ASA] and pyruvate to 4-hydroxy-tetrahydrodipicolinate (HTPA).</text>
</comment>
<keyword evidence="6 12" id="KW-0028">Amino-acid biosynthesis</keyword>
<feature type="site" description="Part of a proton relay during catalysis" evidence="12">
    <location>
        <position position="115"/>
    </location>
</feature>
<dbReference type="GO" id="GO:0009089">
    <property type="term" value="P:lysine biosynthetic process via diaminopimelate"/>
    <property type="evidence" value="ECO:0007669"/>
    <property type="project" value="UniProtKB-UniRule"/>
</dbReference>
<dbReference type="Pfam" id="PF00701">
    <property type="entry name" value="DHDPS"/>
    <property type="match status" value="1"/>
</dbReference>
<dbReference type="GO" id="GO:0005829">
    <property type="term" value="C:cytosol"/>
    <property type="evidence" value="ECO:0007669"/>
    <property type="project" value="TreeGrafter"/>
</dbReference>
<evidence type="ECO:0000256" key="5">
    <source>
        <dbReference type="ARBA" id="ARBA00022490"/>
    </source>
</evidence>
<keyword evidence="5 12" id="KW-0963">Cytoplasm</keyword>
<evidence type="ECO:0000256" key="2">
    <source>
        <dbReference type="ARBA" id="ARBA00005120"/>
    </source>
</evidence>
<accession>A0A6P2BRV9</accession>
<feature type="active site" description="Schiff-base intermediate with substrate" evidence="12 14">
    <location>
        <position position="169"/>
    </location>
</feature>
<dbReference type="OrthoDB" id="9782828at2"/>
<comment type="caution">
    <text evidence="16">The sequence shown here is derived from an EMBL/GenBank/DDBJ whole genome shotgun (WGS) entry which is preliminary data.</text>
</comment>
<evidence type="ECO:0000256" key="11">
    <source>
        <dbReference type="ARBA" id="ARBA00047836"/>
    </source>
</evidence>
<dbReference type="InterPro" id="IPR002220">
    <property type="entry name" value="DapA-like"/>
</dbReference>
<organism evidence="16 17">
    <name type="scientific">Trebonia kvetii</name>
    <dbReference type="NCBI Taxonomy" id="2480626"/>
    <lineage>
        <taxon>Bacteria</taxon>
        <taxon>Bacillati</taxon>
        <taxon>Actinomycetota</taxon>
        <taxon>Actinomycetes</taxon>
        <taxon>Streptosporangiales</taxon>
        <taxon>Treboniaceae</taxon>
        <taxon>Trebonia</taxon>
    </lineage>
</organism>
<comment type="subunit">
    <text evidence="12">Homotetramer; dimer of dimers.</text>
</comment>
<evidence type="ECO:0000256" key="8">
    <source>
        <dbReference type="ARBA" id="ARBA00023154"/>
    </source>
</evidence>
<comment type="caution">
    <text evidence="12">Was originally thought to be a dihydrodipicolinate synthase (DHDPS), catalyzing the condensation of (S)-aspartate-beta-semialdehyde [(S)-ASA] and pyruvate to dihydrodipicolinate (DHDP). However, it was shown in E.coli that the product of the enzymatic reaction is not dihydrodipicolinate but in fact (4S)-4-hydroxy-2,3,4,5-tetrahydro-(2S)-dipicolinic acid (HTPA), and that the consecutive dehydration reaction leading to DHDP is not spontaneous but catalyzed by DapB.</text>
</comment>
<dbReference type="UniPathway" id="UPA00034">
    <property type="reaction ID" value="UER00017"/>
</dbReference>
<dbReference type="Gene3D" id="3.20.20.70">
    <property type="entry name" value="Aldolase class I"/>
    <property type="match status" value="1"/>
</dbReference>
<dbReference type="SMART" id="SM01130">
    <property type="entry name" value="DHDPS"/>
    <property type="match status" value="1"/>
</dbReference>
<dbReference type="GO" id="GO:0008840">
    <property type="term" value="F:4-hydroxy-tetrahydrodipicolinate synthase activity"/>
    <property type="evidence" value="ECO:0007669"/>
    <property type="project" value="UniProtKB-UniRule"/>
</dbReference>
<name>A0A6P2BRV9_9ACTN</name>
<evidence type="ECO:0000256" key="4">
    <source>
        <dbReference type="ARBA" id="ARBA00012086"/>
    </source>
</evidence>
<dbReference type="SUPFAM" id="SSF51569">
    <property type="entry name" value="Aldolase"/>
    <property type="match status" value="1"/>
</dbReference>
<dbReference type="HAMAP" id="MF_00418">
    <property type="entry name" value="DapA"/>
    <property type="match status" value="1"/>
</dbReference>
<dbReference type="PIRSF" id="PIRSF001365">
    <property type="entry name" value="DHDPS"/>
    <property type="match status" value="1"/>
</dbReference>
<sequence length="308" mass="31887">MTTTTAAPFGRLMTAMITPMTHDGAVDYDGAATLAAYLVTDMRNEGLVVNGTTGEAPTTTDEEKKRLIEVVREAVGPDVSIVAGVGTNITAHTIELARQAESAGADGLLVVTPYYNKPAQDALAAHFTAVADSTGLPMLIYDIPGRSAVAVSTDTLVKVAAHPRIVGVKDAKGDLAATSQVLSRTDLAYYSGDDAVNLPLWSVGALGAISVTGHVVGDRIHEMLDAFTAGRTAVATKLHLSMLPVNVGLFRNQAAVLTKAALEMLGLPGGGVRGPLLAASAEERHKLREDLIAGGVKLQENVGDGAAR</sequence>
<keyword evidence="9 12" id="KW-0456">Lyase</keyword>
<evidence type="ECO:0000256" key="6">
    <source>
        <dbReference type="ARBA" id="ARBA00022605"/>
    </source>
</evidence>
<feature type="binding site" evidence="12 15">
    <location>
        <position position="209"/>
    </location>
    <ligand>
        <name>pyruvate</name>
        <dbReference type="ChEBI" id="CHEBI:15361"/>
    </ligand>
</feature>
<feature type="binding site" evidence="12 15">
    <location>
        <position position="53"/>
    </location>
    <ligand>
        <name>pyruvate</name>
        <dbReference type="ChEBI" id="CHEBI:15361"/>
    </ligand>
</feature>
<gene>
    <name evidence="12 16" type="primary">dapA</name>
    <name evidence="16" type="ORF">EAS64_34635</name>
</gene>
<dbReference type="InterPro" id="IPR020625">
    <property type="entry name" value="Schiff_base-form_aldolases_AS"/>
</dbReference>
<evidence type="ECO:0000256" key="14">
    <source>
        <dbReference type="PIRSR" id="PIRSR001365-1"/>
    </source>
</evidence>
<dbReference type="EC" id="4.3.3.7" evidence="4 12"/>
<evidence type="ECO:0000313" key="16">
    <source>
        <dbReference type="EMBL" id="TVZ01397.1"/>
    </source>
</evidence>
<dbReference type="PROSITE" id="PS00666">
    <property type="entry name" value="DHDPS_2"/>
    <property type="match status" value="1"/>
</dbReference>
<dbReference type="GO" id="GO:0019877">
    <property type="term" value="P:diaminopimelate biosynthetic process"/>
    <property type="evidence" value="ECO:0007669"/>
    <property type="project" value="UniProtKB-UniRule"/>
</dbReference>
<dbReference type="PRINTS" id="PR00146">
    <property type="entry name" value="DHPICSNTHASE"/>
</dbReference>
<dbReference type="RefSeq" id="WP_145859912.1">
    <property type="nucleotide sequence ID" value="NZ_RPFW01000007.1"/>
</dbReference>
<dbReference type="CDD" id="cd00950">
    <property type="entry name" value="DHDPS"/>
    <property type="match status" value="1"/>
</dbReference>
<evidence type="ECO:0000256" key="10">
    <source>
        <dbReference type="ARBA" id="ARBA00023270"/>
    </source>
</evidence>